<dbReference type="PANTHER" id="PTHR36156:SF2">
    <property type="entry name" value="CUPIN TYPE-2 DOMAIN-CONTAINING PROTEIN"/>
    <property type="match status" value="1"/>
</dbReference>
<protein>
    <submittedName>
        <fullName evidence="3">Cupin domain-containing protein</fullName>
    </submittedName>
</protein>
<evidence type="ECO:0000313" key="4">
    <source>
        <dbReference type="Proteomes" id="UP000305906"/>
    </source>
</evidence>
<evidence type="ECO:0000313" key="3">
    <source>
        <dbReference type="EMBL" id="TLS43807.1"/>
    </source>
</evidence>
<dbReference type="InterPro" id="IPR011051">
    <property type="entry name" value="RmlC_Cupin_sf"/>
</dbReference>
<dbReference type="Gene3D" id="2.60.120.10">
    <property type="entry name" value="Jelly Rolls"/>
    <property type="match status" value="1"/>
</dbReference>
<feature type="domain" description="Cupin type-2" evidence="2">
    <location>
        <begin position="111"/>
        <end position="168"/>
    </location>
</feature>
<proteinExistence type="predicted"/>
<evidence type="ECO:0000256" key="1">
    <source>
        <dbReference type="SAM" id="MobiDB-lite"/>
    </source>
</evidence>
<dbReference type="AlphaFoldDB" id="A0A5R9FIZ5"/>
<comment type="caution">
    <text evidence="3">The sequence shown here is derived from an EMBL/GenBank/DDBJ whole genome shotgun (WGS) entry which is preliminary data.</text>
</comment>
<organism evidence="3 4">
    <name type="scientific">Streptomyces montanus</name>
    <dbReference type="NCBI Taxonomy" id="2580423"/>
    <lineage>
        <taxon>Bacteria</taxon>
        <taxon>Bacillati</taxon>
        <taxon>Actinomycetota</taxon>
        <taxon>Actinomycetes</taxon>
        <taxon>Kitasatosporales</taxon>
        <taxon>Streptomycetaceae</taxon>
        <taxon>Streptomyces</taxon>
    </lineage>
</organism>
<dbReference type="Pfam" id="PF07883">
    <property type="entry name" value="Cupin_2"/>
    <property type="match status" value="1"/>
</dbReference>
<reference evidence="3 4" key="1">
    <citation type="submission" date="2019-05" db="EMBL/GenBank/DDBJ databases">
        <title>Streptomyces sp. NEAU-C151, a novel actinomycete isolated from soil.</title>
        <authorList>
            <person name="Han L."/>
            <person name="Jiang H."/>
        </authorList>
    </citation>
    <scope>NUCLEOTIDE SEQUENCE [LARGE SCALE GENOMIC DNA]</scope>
    <source>
        <strain evidence="3 4">NEAU-C151</strain>
    </source>
</reference>
<accession>A0A5R9FIZ5</accession>
<keyword evidence="4" id="KW-1185">Reference proteome</keyword>
<evidence type="ECO:0000259" key="2">
    <source>
        <dbReference type="Pfam" id="PF07883"/>
    </source>
</evidence>
<dbReference type="InterPro" id="IPR014710">
    <property type="entry name" value="RmlC-like_jellyroll"/>
</dbReference>
<dbReference type="PANTHER" id="PTHR36156">
    <property type="entry name" value="SLR2101 PROTEIN"/>
    <property type="match status" value="1"/>
</dbReference>
<dbReference type="CDD" id="cd02231">
    <property type="entry name" value="cupin_BLL6423-like"/>
    <property type="match status" value="1"/>
</dbReference>
<dbReference type="EMBL" id="VBZC01000026">
    <property type="protein sequence ID" value="TLS43807.1"/>
    <property type="molecule type" value="Genomic_DNA"/>
</dbReference>
<feature type="compositionally biased region" description="Low complexity" evidence="1">
    <location>
        <begin position="1"/>
        <end position="19"/>
    </location>
</feature>
<dbReference type="RefSeq" id="WP_138047189.1">
    <property type="nucleotide sequence ID" value="NZ_VBZC01000026.1"/>
</dbReference>
<dbReference type="InterPro" id="IPR047142">
    <property type="entry name" value="OryJ/VirC-like"/>
</dbReference>
<gene>
    <name evidence="3" type="ORF">FE633_23720</name>
</gene>
<name>A0A5R9FIZ5_9ACTN</name>
<dbReference type="InterPro" id="IPR013096">
    <property type="entry name" value="Cupin_2"/>
</dbReference>
<dbReference type="SUPFAM" id="SSF51182">
    <property type="entry name" value="RmlC-like cupins"/>
    <property type="match status" value="1"/>
</dbReference>
<sequence>MVRRVVSGVSPSGKPVIVSDGEPPRTRQFTHTSGFARSVVWNTASPAVPSEDPTADLTNFVPAPGETVALTVTFPPGSVYADPSWDPIAAAAEQLEASPGLAELFEPDNPGMHTTPTVDYGVVLSGEIVLDLDGGETAVLGPGDIVVQNATRHAWRNNGTEPATMFFVLIGADRIS</sequence>
<dbReference type="Proteomes" id="UP000305906">
    <property type="component" value="Unassembled WGS sequence"/>
</dbReference>
<feature type="region of interest" description="Disordered" evidence="1">
    <location>
        <begin position="1"/>
        <end position="23"/>
    </location>
</feature>